<proteinExistence type="predicted"/>
<keyword evidence="4" id="KW-1185">Reference proteome</keyword>
<evidence type="ECO:0000256" key="1">
    <source>
        <dbReference type="SAM" id="Phobius"/>
    </source>
</evidence>
<feature type="transmembrane region" description="Helical" evidence="1">
    <location>
        <begin position="25"/>
        <end position="41"/>
    </location>
</feature>
<dbReference type="EMBL" id="FTOP01000006">
    <property type="protein sequence ID" value="SIS85667.1"/>
    <property type="molecule type" value="Genomic_DNA"/>
</dbReference>
<dbReference type="Proteomes" id="UP000186026">
    <property type="component" value="Unassembled WGS sequence"/>
</dbReference>
<evidence type="ECO:0000313" key="3">
    <source>
        <dbReference type="EMBL" id="SIS85667.1"/>
    </source>
</evidence>
<evidence type="ECO:0000313" key="4">
    <source>
        <dbReference type="Proteomes" id="UP000186026"/>
    </source>
</evidence>
<gene>
    <name evidence="3" type="ORF">SAMN05421761_106100</name>
</gene>
<dbReference type="STRING" id="529505.SAMN05421761_106100"/>
<protein>
    <submittedName>
        <fullName evidence="3">VanZ like family protein</fullName>
    </submittedName>
</protein>
<dbReference type="OrthoDB" id="1524985at2"/>
<dbReference type="PANTHER" id="PTHR28008">
    <property type="entry name" value="DOMAIN PROTEIN, PUTATIVE (AFU_ORTHOLOGUE AFUA_3G10980)-RELATED"/>
    <property type="match status" value="1"/>
</dbReference>
<name>A0A1N7MHX3_9BACT</name>
<evidence type="ECO:0000259" key="2">
    <source>
        <dbReference type="Pfam" id="PF04892"/>
    </source>
</evidence>
<accession>A0A1N7MHX3</accession>
<sequence length="112" mass="13114">MMLFALLSPGDQIPKTPEIPFKDKIIHFGLFFVLTILWLRVQNQNKRGKNFIYKFFTTYLVFGILIAILVEYLQLYVPNRSFDYHDITANILGGTVGIICFYILYKRDSKLV</sequence>
<dbReference type="Pfam" id="PF04892">
    <property type="entry name" value="VanZ"/>
    <property type="match status" value="1"/>
</dbReference>
<keyword evidence="1" id="KW-1133">Transmembrane helix</keyword>
<organism evidence="3 4">
    <name type="scientific">Belliella pelovolcani</name>
    <dbReference type="NCBI Taxonomy" id="529505"/>
    <lineage>
        <taxon>Bacteria</taxon>
        <taxon>Pseudomonadati</taxon>
        <taxon>Bacteroidota</taxon>
        <taxon>Cytophagia</taxon>
        <taxon>Cytophagales</taxon>
        <taxon>Cyclobacteriaceae</taxon>
        <taxon>Belliella</taxon>
    </lineage>
</organism>
<keyword evidence="1" id="KW-0472">Membrane</keyword>
<dbReference type="InterPro" id="IPR006976">
    <property type="entry name" value="VanZ-like"/>
</dbReference>
<dbReference type="AlphaFoldDB" id="A0A1N7MHX3"/>
<feature type="domain" description="VanZ-like" evidence="2">
    <location>
        <begin position="23"/>
        <end position="104"/>
    </location>
</feature>
<feature type="transmembrane region" description="Helical" evidence="1">
    <location>
        <begin position="87"/>
        <end position="105"/>
    </location>
</feature>
<reference evidence="4" key="1">
    <citation type="submission" date="2017-01" db="EMBL/GenBank/DDBJ databases">
        <authorList>
            <person name="Varghese N."/>
            <person name="Submissions S."/>
        </authorList>
    </citation>
    <scope>NUCLEOTIDE SEQUENCE [LARGE SCALE GENOMIC DNA]</scope>
    <source>
        <strain evidence="4">DSM 46698</strain>
    </source>
</reference>
<keyword evidence="1" id="KW-0812">Transmembrane</keyword>
<dbReference type="NCBIfam" id="NF037970">
    <property type="entry name" value="vanZ_1"/>
    <property type="match status" value="1"/>
</dbReference>
<feature type="transmembrane region" description="Helical" evidence="1">
    <location>
        <begin position="53"/>
        <end position="75"/>
    </location>
</feature>
<dbReference type="PANTHER" id="PTHR28008:SF1">
    <property type="entry name" value="DOMAIN PROTEIN, PUTATIVE (AFU_ORTHOLOGUE AFUA_3G10980)-RELATED"/>
    <property type="match status" value="1"/>
</dbReference>